<dbReference type="RefSeq" id="WP_071369878.1">
    <property type="nucleotide sequence ID" value="NZ_LAVA02000064.1"/>
</dbReference>
<sequence length="532" mass="55782">MTNLATLLLTSAAAHGERVAVRHDDSTLTYRQLDEASARLAAALRAHGVRPGDRVTMTLPNVPAFPVVYYGILRAGAVAVPMNPLLKEREAAFVLRDSGARVALAHPACADEVAKAAAAAGTTFLTTDAATGSGTDATTGSGTDAATGSGTDPVTESDTDLAPADAGVVDRSDDATAVILYTSGTTGTPKGAELTHRNLLSNTSTTAETLLRLGPDDVLFGGLPLFHAFGQTCAMNTAVAAGATLTLLPRFDPVTALEIMHRDEVSVFLGVPTMYSALLHAERPGDRPAAPPRLRLAVSGGAALPVEVLHGFEKTFGAPVLEGYGLSETSPMAAFNHPDRPRKAGSIGTPVRGVELRLVADDGTVLDPAAQDARDAIGEIAVRGENVMKGYFANPDADALAFRDGWFHTGDLARVDEDGCYFIVDRKKDLIIRSGYNVYPREIEEVLYGHPAIAECAVVGVAHPSHGEEVAAAVVLRPGERATADEIRAYAKEQVAAYKYPRVVTVVAALPKGPTGKILKRELAADWPISEA</sequence>
<dbReference type="CDD" id="cd05936">
    <property type="entry name" value="FC-FACS_FadD_like"/>
    <property type="match status" value="1"/>
</dbReference>
<dbReference type="Pfam" id="PF00501">
    <property type="entry name" value="AMP-binding"/>
    <property type="match status" value="1"/>
</dbReference>
<protein>
    <submittedName>
        <fullName evidence="6">Long-chain-fatty-acid--CoA ligase</fullName>
    </submittedName>
</protein>
<dbReference type="PANTHER" id="PTHR43767">
    <property type="entry name" value="LONG-CHAIN-FATTY-ACID--COA LIGASE"/>
    <property type="match status" value="1"/>
</dbReference>
<name>A0A1J4NV66_9ACTN</name>
<dbReference type="Pfam" id="PF13193">
    <property type="entry name" value="AMP-binding_C"/>
    <property type="match status" value="1"/>
</dbReference>
<evidence type="ECO:0000256" key="3">
    <source>
        <dbReference type="SAM" id="MobiDB-lite"/>
    </source>
</evidence>
<dbReference type="InterPro" id="IPR025110">
    <property type="entry name" value="AMP-bd_C"/>
</dbReference>
<dbReference type="AlphaFoldDB" id="A0A1J4NV66"/>
<proteinExistence type="inferred from homology"/>
<evidence type="ECO:0000259" key="4">
    <source>
        <dbReference type="Pfam" id="PF00501"/>
    </source>
</evidence>
<dbReference type="SUPFAM" id="SSF56801">
    <property type="entry name" value="Acetyl-CoA synthetase-like"/>
    <property type="match status" value="1"/>
</dbReference>
<dbReference type="FunFam" id="3.30.300.30:FF:000008">
    <property type="entry name" value="2,3-dihydroxybenzoate-AMP ligase"/>
    <property type="match status" value="1"/>
</dbReference>
<dbReference type="Gene3D" id="3.30.300.30">
    <property type="match status" value="1"/>
</dbReference>
<feature type="domain" description="AMP-binding enzyme C-terminal" evidence="5">
    <location>
        <begin position="442"/>
        <end position="517"/>
    </location>
</feature>
<evidence type="ECO:0000256" key="2">
    <source>
        <dbReference type="ARBA" id="ARBA00022598"/>
    </source>
</evidence>
<dbReference type="PROSITE" id="PS00455">
    <property type="entry name" value="AMP_BINDING"/>
    <property type="match status" value="1"/>
</dbReference>
<reference evidence="6" key="1">
    <citation type="submission" date="2016-10" db="EMBL/GenBank/DDBJ databases">
        <title>Genome sequence of Streptomyces mangrovisoli MUSC 149.</title>
        <authorList>
            <person name="Lee L.-H."/>
            <person name="Ser H.-L."/>
        </authorList>
    </citation>
    <scope>NUCLEOTIDE SEQUENCE [LARGE SCALE GENOMIC DNA]</scope>
    <source>
        <strain evidence="6">MUSC 149</strain>
    </source>
</reference>
<feature type="compositionally biased region" description="Low complexity" evidence="3">
    <location>
        <begin position="128"/>
        <end position="152"/>
    </location>
</feature>
<evidence type="ECO:0000259" key="5">
    <source>
        <dbReference type="Pfam" id="PF13193"/>
    </source>
</evidence>
<dbReference type="EMBL" id="LAVA02000064">
    <property type="protein sequence ID" value="OIJ65117.1"/>
    <property type="molecule type" value="Genomic_DNA"/>
</dbReference>
<feature type="domain" description="AMP-dependent synthetase/ligase" evidence="4">
    <location>
        <begin position="11"/>
        <end position="392"/>
    </location>
</feature>
<dbReference type="Gene3D" id="3.40.50.12780">
    <property type="entry name" value="N-terminal domain of ligase-like"/>
    <property type="match status" value="1"/>
</dbReference>
<evidence type="ECO:0000313" key="6">
    <source>
        <dbReference type="EMBL" id="OIJ65117.1"/>
    </source>
</evidence>
<dbReference type="InterPro" id="IPR042099">
    <property type="entry name" value="ANL_N_sf"/>
</dbReference>
<dbReference type="InterPro" id="IPR020845">
    <property type="entry name" value="AMP-binding_CS"/>
</dbReference>
<organism evidence="6 7">
    <name type="scientific">Streptomyces mangrovisoli</name>
    <dbReference type="NCBI Taxonomy" id="1428628"/>
    <lineage>
        <taxon>Bacteria</taxon>
        <taxon>Bacillati</taxon>
        <taxon>Actinomycetota</taxon>
        <taxon>Actinomycetes</taxon>
        <taxon>Kitasatosporales</taxon>
        <taxon>Streptomycetaceae</taxon>
        <taxon>Streptomyces</taxon>
    </lineage>
</organism>
<dbReference type="STRING" id="1428628.WN71_025230"/>
<comment type="caution">
    <text evidence="6">The sequence shown here is derived from an EMBL/GenBank/DDBJ whole genome shotgun (WGS) entry which is preliminary data.</text>
</comment>
<accession>A0A1J4NV66</accession>
<dbReference type="GO" id="GO:0016877">
    <property type="term" value="F:ligase activity, forming carbon-sulfur bonds"/>
    <property type="evidence" value="ECO:0007669"/>
    <property type="project" value="UniProtKB-ARBA"/>
</dbReference>
<dbReference type="OrthoDB" id="9803968at2"/>
<keyword evidence="2 6" id="KW-0436">Ligase</keyword>
<dbReference type="InterPro" id="IPR045851">
    <property type="entry name" value="AMP-bd_C_sf"/>
</dbReference>
<dbReference type="Proteomes" id="UP000034196">
    <property type="component" value="Unassembled WGS sequence"/>
</dbReference>
<dbReference type="InterPro" id="IPR000873">
    <property type="entry name" value="AMP-dep_synth/lig_dom"/>
</dbReference>
<feature type="region of interest" description="Disordered" evidence="3">
    <location>
        <begin position="128"/>
        <end position="160"/>
    </location>
</feature>
<comment type="similarity">
    <text evidence="1">Belongs to the ATP-dependent AMP-binding enzyme family.</text>
</comment>
<gene>
    <name evidence="6" type="ORF">WN71_025230</name>
</gene>
<keyword evidence="7" id="KW-1185">Reference proteome</keyword>
<dbReference type="PANTHER" id="PTHR43767:SF12">
    <property type="entry name" value="AMP-DEPENDENT SYNTHETASE AND LIGASE"/>
    <property type="match status" value="1"/>
</dbReference>
<evidence type="ECO:0000313" key="7">
    <source>
        <dbReference type="Proteomes" id="UP000034196"/>
    </source>
</evidence>
<dbReference type="InterPro" id="IPR050237">
    <property type="entry name" value="ATP-dep_AMP-bd_enzyme"/>
</dbReference>
<evidence type="ECO:0000256" key="1">
    <source>
        <dbReference type="ARBA" id="ARBA00006432"/>
    </source>
</evidence>